<gene>
    <name evidence="1" type="ORF">A0J61_05489</name>
</gene>
<proteinExistence type="predicted"/>
<keyword evidence="2" id="KW-1185">Reference proteome</keyword>
<accession>A0A1C7NBM5</accession>
<dbReference type="InParanoid" id="A0A1C7NBM5"/>
<name>A0A1C7NBM5_9FUNG</name>
<protein>
    <submittedName>
        <fullName evidence="1">Uncharacterized protein</fullName>
    </submittedName>
</protein>
<evidence type="ECO:0000313" key="1">
    <source>
        <dbReference type="EMBL" id="OBZ86461.1"/>
    </source>
</evidence>
<reference evidence="1 2" key="1">
    <citation type="submission" date="2016-03" db="EMBL/GenBank/DDBJ databases">
        <title>Choanephora cucurbitarum.</title>
        <authorList>
            <person name="Min B."/>
            <person name="Park H."/>
            <person name="Park J.-H."/>
            <person name="Shin H.-D."/>
            <person name="Choi I.-G."/>
        </authorList>
    </citation>
    <scope>NUCLEOTIDE SEQUENCE [LARGE SCALE GENOMIC DNA]</scope>
    <source>
        <strain evidence="1 2">KUS-F28377</strain>
    </source>
</reference>
<evidence type="ECO:0000313" key="2">
    <source>
        <dbReference type="Proteomes" id="UP000093000"/>
    </source>
</evidence>
<organism evidence="1 2">
    <name type="scientific">Choanephora cucurbitarum</name>
    <dbReference type="NCBI Taxonomy" id="101091"/>
    <lineage>
        <taxon>Eukaryota</taxon>
        <taxon>Fungi</taxon>
        <taxon>Fungi incertae sedis</taxon>
        <taxon>Mucoromycota</taxon>
        <taxon>Mucoromycotina</taxon>
        <taxon>Mucoromycetes</taxon>
        <taxon>Mucorales</taxon>
        <taxon>Mucorineae</taxon>
        <taxon>Choanephoraceae</taxon>
        <taxon>Choanephoroideae</taxon>
        <taxon>Choanephora</taxon>
    </lineage>
</organism>
<dbReference type="AlphaFoldDB" id="A0A1C7NBM5"/>
<dbReference type="EMBL" id="LUGH01000297">
    <property type="protein sequence ID" value="OBZ86461.1"/>
    <property type="molecule type" value="Genomic_DNA"/>
</dbReference>
<sequence length="62" mass="7252">MPHSFANYSWTDRALLTTSYRVSCEAMEKLLLFLEGLTFHIQNHVRSERLLDSHLQNFAQAI</sequence>
<comment type="caution">
    <text evidence="1">The sequence shown here is derived from an EMBL/GenBank/DDBJ whole genome shotgun (WGS) entry which is preliminary data.</text>
</comment>
<dbReference type="Proteomes" id="UP000093000">
    <property type="component" value="Unassembled WGS sequence"/>
</dbReference>